<feature type="domain" description="Response regulatory" evidence="2">
    <location>
        <begin position="9"/>
        <end position="64"/>
    </location>
</feature>
<dbReference type="Gene3D" id="3.40.50.2300">
    <property type="match status" value="1"/>
</dbReference>
<evidence type="ECO:0000313" key="3">
    <source>
        <dbReference type="EMBL" id="SMD44830.1"/>
    </source>
</evidence>
<keyword evidence="4" id="KW-1185">Reference proteome</keyword>
<comment type="caution">
    <text evidence="1">Lacks conserved residue(s) required for the propagation of feature annotation.</text>
</comment>
<dbReference type="InterPro" id="IPR011006">
    <property type="entry name" value="CheY-like_superfamily"/>
</dbReference>
<reference evidence="4" key="1">
    <citation type="submission" date="2017-04" db="EMBL/GenBank/DDBJ databases">
        <authorList>
            <person name="Varghese N."/>
            <person name="Submissions S."/>
        </authorList>
    </citation>
    <scope>NUCLEOTIDE SEQUENCE [LARGE SCALE GENOMIC DNA]</scope>
    <source>
        <strain evidence="4">DSM 16537</strain>
    </source>
</reference>
<evidence type="ECO:0000259" key="2">
    <source>
        <dbReference type="PROSITE" id="PS50110"/>
    </source>
</evidence>
<dbReference type="STRING" id="758820.SAMN00777080_3464"/>
<evidence type="ECO:0000256" key="1">
    <source>
        <dbReference type="PROSITE-ProRule" id="PRU00169"/>
    </source>
</evidence>
<sequence length="64" mass="7469">MVNSPNWLRIILIDDDIVLNLINKKILHIIGFKGEVLDFNNGLQAISRIHKEIQFILNYIKIQV</sequence>
<dbReference type="Proteomes" id="UP000192333">
    <property type="component" value="Chromosome I"/>
</dbReference>
<evidence type="ECO:0000313" key="4">
    <source>
        <dbReference type="Proteomes" id="UP000192333"/>
    </source>
</evidence>
<organism evidence="3 4">
    <name type="scientific">Aquiflexum balticum DSM 16537</name>
    <dbReference type="NCBI Taxonomy" id="758820"/>
    <lineage>
        <taxon>Bacteria</taxon>
        <taxon>Pseudomonadati</taxon>
        <taxon>Bacteroidota</taxon>
        <taxon>Cytophagia</taxon>
        <taxon>Cytophagales</taxon>
        <taxon>Cyclobacteriaceae</taxon>
        <taxon>Aquiflexum</taxon>
    </lineage>
</organism>
<dbReference type="GO" id="GO:0000160">
    <property type="term" value="P:phosphorelay signal transduction system"/>
    <property type="evidence" value="ECO:0007669"/>
    <property type="project" value="InterPro"/>
</dbReference>
<dbReference type="EMBL" id="LT838813">
    <property type="protein sequence ID" value="SMD44830.1"/>
    <property type="molecule type" value="Genomic_DNA"/>
</dbReference>
<name>A0A1W2H7D2_9BACT</name>
<dbReference type="SUPFAM" id="SSF52172">
    <property type="entry name" value="CheY-like"/>
    <property type="match status" value="1"/>
</dbReference>
<dbReference type="InterPro" id="IPR001789">
    <property type="entry name" value="Sig_transdc_resp-reg_receiver"/>
</dbReference>
<accession>A0A1W2H7D2</accession>
<gene>
    <name evidence="3" type="ORF">SAMN00777080_3464</name>
</gene>
<dbReference type="PROSITE" id="PS50110">
    <property type="entry name" value="RESPONSE_REGULATORY"/>
    <property type="match status" value="1"/>
</dbReference>
<protein>
    <recommendedName>
        <fullName evidence="2">Response regulatory domain-containing protein</fullName>
    </recommendedName>
</protein>
<proteinExistence type="predicted"/>
<dbReference type="AlphaFoldDB" id="A0A1W2H7D2"/>